<dbReference type="Proteomes" id="UP000821853">
    <property type="component" value="Chromosome 10"/>
</dbReference>
<feature type="region of interest" description="Disordered" evidence="1">
    <location>
        <begin position="103"/>
        <end position="193"/>
    </location>
</feature>
<feature type="region of interest" description="Disordered" evidence="1">
    <location>
        <begin position="8"/>
        <end position="62"/>
    </location>
</feature>
<feature type="compositionally biased region" description="Low complexity" evidence="1">
    <location>
        <begin position="177"/>
        <end position="192"/>
    </location>
</feature>
<dbReference type="EMBL" id="JABSTR010000002">
    <property type="protein sequence ID" value="KAH9364846.1"/>
    <property type="molecule type" value="Genomic_DNA"/>
</dbReference>
<feature type="compositionally biased region" description="Basic residues" evidence="1">
    <location>
        <begin position="155"/>
        <end position="176"/>
    </location>
</feature>
<keyword evidence="4" id="KW-1185">Reference proteome</keyword>
<evidence type="ECO:0000313" key="4">
    <source>
        <dbReference type="Proteomes" id="UP000821853"/>
    </source>
</evidence>
<feature type="region of interest" description="Disordered" evidence="1">
    <location>
        <begin position="206"/>
        <end position="238"/>
    </location>
</feature>
<dbReference type="OMA" id="ICKMERR"/>
<keyword evidence="2" id="KW-0472">Membrane</keyword>
<organism evidence="3 4">
    <name type="scientific">Haemaphysalis longicornis</name>
    <name type="common">Bush tick</name>
    <dbReference type="NCBI Taxonomy" id="44386"/>
    <lineage>
        <taxon>Eukaryota</taxon>
        <taxon>Metazoa</taxon>
        <taxon>Ecdysozoa</taxon>
        <taxon>Arthropoda</taxon>
        <taxon>Chelicerata</taxon>
        <taxon>Arachnida</taxon>
        <taxon>Acari</taxon>
        <taxon>Parasitiformes</taxon>
        <taxon>Ixodida</taxon>
        <taxon>Ixodoidea</taxon>
        <taxon>Ixodidae</taxon>
        <taxon>Haemaphysalinae</taxon>
        <taxon>Haemaphysalis</taxon>
    </lineage>
</organism>
<name>A0A9J6FEX2_HAELO</name>
<gene>
    <name evidence="3" type="ORF">HPB48_019550</name>
</gene>
<keyword evidence="2" id="KW-1133">Transmembrane helix</keyword>
<protein>
    <submittedName>
        <fullName evidence="3">Uncharacterized protein</fullName>
    </submittedName>
</protein>
<comment type="caution">
    <text evidence="3">The sequence shown here is derived from an EMBL/GenBank/DDBJ whole genome shotgun (WGS) entry which is preliminary data.</text>
</comment>
<dbReference type="AlphaFoldDB" id="A0A9J6FEX2"/>
<dbReference type="VEuPathDB" id="VectorBase:HLOH_057786"/>
<sequence>MIYSLVGASQKHPGHRHRHQQQVCHKEEDKAVAQRSTAMADAERDSSSSINKREPHSGSTEKRTATWYQLMREDQKLAMMVFVLGVALTILFTFAVITLFSSPPRQPRRVRSLPLYQTPGPGDVDIKNHGRKPQRGTGHHDHSKEGDSDDDDYKRRKVRVARARSQRKRPERHSKPKTVTTRRPAARAAARQKQTRKHIKIAAAETKQPKKKTVKTGTSRTVPKQTQKQKQQHRVPVARRVSIKTRSLPAQPIVCVVDGQATAEVSYPEDGLCDAVVFDRIFYHSGELSTGKEENGTFREFLAAAKEAKQSTFMVSTDRHFATYETVPPGPNLHFLHEVYNIRGFGYLGIRVQSAQGAMLEVYTSLLRSQIEDMHSILKSVGVADSTVFLGVTTEEHMFNDEIVTNALKSVITTVRVHLVIVETQQVKHSECMESPITSWRNASGVAFDEPTATAAWMARSGMRPLLPGAAIAFSSTLAAMRFWLNGQTTVTIHNRLYRCFAFSLSAYDKEICKMERRYHAVSDTFFAQEQGSEGLYVYDDAQILGKKVEKAKRAMNLTENVGWAFYGVEFEGDGEDACGSPFDRISAVRKVLRSA</sequence>
<keyword evidence="2" id="KW-0812">Transmembrane</keyword>
<evidence type="ECO:0000256" key="1">
    <source>
        <dbReference type="SAM" id="MobiDB-lite"/>
    </source>
</evidence>
<accession>A0A9J6FEX2</accession>
<feature type="compositionally biased region" description="Basic and acidic residues" evidence="1">
    <location>
        <begin position="41"/>
        <end position="62"/>
    </location>
</feature>
<evidence type="ECO:0000313" key="3">
    <source>
        <dbReference type="EMBL" id="KAH9364846.1"/>
    </source>
</evidence>
<proteinExistence type="predicted"/>
<feature type="transmembrane region" description="Helical" evidence="2">
    <location>
        <begin position="77"/>
        <end position="101"/>
    </location>
</feature>
<evidence type="ECO:0000256" key="2">
    <source>
        <dbReference type="SAM" id="Phobius"/>
    </source>
</evidence>
<reference evidence="3 4" key="1">
    <citation type="journal article" date="2020" name="Cell">
        <title>Large-Scale Comparative Analyses of Tick Genomes Elucidate Their Genetic Diversity and Vector Capacities.</title>
        <authorList>
            <consortium name="Tick Genome and Microbiome Consortium (TIGMIC)"/>
            <person name="Jia N."/>
            <person name="Wang J."/>
            <person name="Shi W."/>
            <person name="Du L."/>
            <person name="Sun Y."/>
            <person name="Zhan W."/>
            <person name="Jiang J.F."/>
            <person name="Wang Q."/>
            <person name="Zhang B."/>
            <person name="Ji P."/>
            <person name="Bell-Sakyi L."/>
            <person name="Cui X.M."/>
            <person name="Yuan T.T."/>
            <person name="Jiang B.G."/>
            <person name="Yang W.F."/>
            <person name="Lam T.T."/>
            <person name="Chang Q.C."/>
            <person name="Ding S.J."/>
            <person name="Wang X.J."/>
            <person name="Zhu J.G."/>
            <person name="Ruan X.D."/>
            <person name="Zhao L."/>
            <person name="Wei J.T."/>
            <person name="Ye R.Z."/>
            <person name="Que T.C."/>
            <person name="Du C.H."/>
            <person name="Zhou Y.H."/>
            <person name="Cheng J.X."/>
            <person name="Dai P.F."/>
            <person name="Guo W.B."/>
            <person name="Han X.H."/>
            <person name="Huang E.J."/>
            <person name="Li L.F."/>
            <person name="Wei W."/>
            <person name="Gao Y.C."/>
            <person name="Liu J.Z."/>
            <person name="Shao H.Z."/>
            <person name="Wang X."/>
            <person name="Wang C.C."/>
            <person name="Yang T.C."/>
            <person name="Huo Q.B."/>
            <person name="Li W."/>
            <person name="Chen H.Y."/>
            <person name="Chen S.E."/>
            <person name="Zhou L.G."/>
            <person name="Ni X.B."/>
            <person name="Tian J.H."/>
            <person name="Sheng Y."/>
            <person name="Liu T."/>
            <person name="Pan Y.S."/>
            <person name="Xia L.Y."/>
            <person name="Li J."/>
            <person name="Zhao F."/>
            <person name="Cao W.C."/>
        </authorList>
    </citation>
    <scope>NUCLEOTIDE SEQUENCE [LARGE SCALE GENOMIC DNA]</scope>
    <source>
        <strain evidence="3">HaeL-2018</strain>
    </source>
</reference>
<dbReference type="OrthoDB" id="6501348at2759"/>